<name>A0A3B0YVS7_9ZZZZ</name>
<reference evidence="1" key="1">
    <citation type="submission" date="2018-06" db="EMBL/GenBank/DDBJ databases">
        <authorList>
            <person name="Zhirakovskaya E."/>
        </authorList>
    </citation>
    <scope>NUCLEOTIDE SEQUENCE</scope>
</reference>
<dbReference type="EMBL" id="UOFL01000185">
    <property type="protein sequence ID" value="VAW80003.1"/>
    <property type="molecule type" value="Genomic_DNA"/>
</dbReference>
<accession>A0A3B0YVS7</accession>
<protein>
    <submittedName>
        <fullName evidence="1">Uncharacterized protein</fullName>
    </submittedName>
</protein>
<evidence type="ECO:0000313" key="1">
    <source>
        <dbReference type="EMBL" id="VAW80003.1"/>
    </source>
</evidence>
<gene>
    <name evidence="1" type="ORF">MNBD_GAMMA12-2712</name>
</gene>
<sequence>MNLQNSYFSITSPFVIVERWMHPFRRFMNANIQDRAIDIKITRRAEKALHKRTSPMLIEMQLYLSCMVKKRVIFHEKDESKSSKVNDQLSLKFRTVVATACDPVEFAKNYPVKEELNTVATSKLSPSSLKIDYRQDQWIGEFDI</sequence>
<proteinExistence type="predicted"/>
<dbReference type="AlphaFoldDB" id="A0A3B0YVS7"/>
<organism evidence="1">
    <name type="scientific">hydrothermal vent metagenome</name>
    <dbReference type="NCBI Taxonomy" id="652676"/>
    <lineage>
        <taxon>unclassified sequences</taxon>
        <taxon>metagenomes</taxon>
        <taxon>ecological metagenomes</taxon>
    </lineage>
</organism>